<feature type="domain" description="DUF7788" evidence="3">
    <location>
        <begin position="489"/>
        <end position="692"/>
    </location>
</feature>
<feature type="region of interest" description="Disordered" evidence="1">
    <location>
        <begin position="173"/>
        <end position="211"/>
    </location>
</feature>
<proteinExistence type="predicted"/>
<dbReference type="PANTHER" id="PTHR31373:SF27">
    <property type="entry name" value="TROVE DOMAIN-CONTAINING PROTEIN"/>
    <property type="match status" value="1"/>
</dbReference>
<sequence length="701" mass="78486">MASSSSSNPSLLGPPVLSKSPTTSLSSTKETTPDPFIALLDDGFGAKTNVPEPTRGFTENGSATFTSSGSPCVDFFFQVVPTTPSSMVVSLLTAAWKHDPLTALKLLCHLRGVRGTGKSDKERFYAGALWLHCNHPKTLALNVASFAEFGYMKDLLEILFRLLHGDEIREEMKKKRAESQGTKRRAGLRRPRIRFSRSSRRMQLPSPPPKATLADFISAKIAEVKIKNSIQEEEPAASDPKPDPAVSDTNPDPAFSHQEPEEEAGQKKVPKIKNLKKQKKIISLAKKAIARHTGDSKYQFLYNQVAEFFAAMLASDLKQLNSGKIQKIGLAAKWCPSLDKSFDRSTLLCEAIARIMFPRNSDPEYEFLAEQHYVYRVRNRLRTEVLVPIRKVLELPEVYMSSQRWADLPYSRVASVAMKRYKKLFKKHDEKRFDEYLSKVEEGKVKISAGALLPHEIAAPAYRGEDDKVAELQWQRMVDDLLEKGTLSNCISVCDVSGSMSGTPMEVCIALGVLVSELSEEPWKGKVITFHENPSIQIISGKSLKEKMSFVRRMDWGMSTDFQAVFDQILDTAVRAKIKPEGMVKKVFVFSDMEFNEARGAGYSFYRSSSESNSWETDYEVICKKFEARGYGNAVPEIVFWNLRDSRSTPVTANQNGVALVSGFSKNLLKIFLEGKSAPNPEEVMMEAISGEEYQKLVVFD</sequence>
<dbReference type="Pfam" id="PF11443">
    <property type="entry name" value="DUF2828"/>
    <property type="match status" value="1"/>
</dbReference>
<dbReference type="SUPFAM" id="SSF53300">
    <property type="entry name" value="vWA-like"/>
    <property type="match status" value="1"/>
</dbReference>
<evidence type="ECO:0000259" key="2">
    <source>
        <dbReference type="Pfam" id="PF11443"/>
    </source>
</evidence>
<protein>
    <submittedName>
        <fullName evidence="4">Plant/protein</fullName>
    </submittedName>
</protein>
<dbReference type="Pfam" id="PF25043">
    <property type="entry name" value="DUF7788"/>
    <property type="match status" value="1"/>
</dbReference>
<feature type="compositionally biased region" description="Low complexity" evidence="1">
    <location>
        <begin position="1"/>
        <end position="30"/>
    </location>
</feature>
<dbReference type="AlphaFoldDB" id="A0AAV8ELW7"/>
<dbReference type="Gene3D" id="3.40.50.410">
    <property type="entry name" value="von Willebrand factor, type A domain"/>
    <property type="match status" value="1"/>
</dbReference>
<dbReference type="InterPro" id="IPR056690">
    <property type="entry name" value="DUF7788"/>
</dbReference>
<feature type="compositionally biased region" description="Basic residues" evidence="1">
    <location>
        <begin position="182"/>
        <end position="200"/>
    </location>
</feature>
<reference evidence="4" key="1">
    <citation type="submission" date="2022-08" db="EMBL/GenBank/DDBJ databases">
        <authorList>
            <person name="Marques A."/>
        </authorList>
    </citation>
    <scope>NUCLEOTIDE SEQUENCE</scope>
    <source>
        <strain evidence="4">RhyPub2mFocal</strain>
        <tissue evidence="4">Leaves</tissue>
    </source>
</reference>
<name>A0AAV8ELW7_9POAL</name>
<dbReference type="InterPro" id="IPR011205">
    <property type="entry name" value="UCP015417_vWA"/>
</dbReference>
<feature type="domain" description="DUF2828" evidence="2">
    <location>
        <begin position="58"/>
        <end position="487"/>
    </location>
</feature>
<dbReference type="PANTHER" id="PTHR31373">
    <property type="entry name" value="OS06G0652100 PROTEIN"/>
    <property type="match status" value="1"/>
</dbReference>
<dbReference type="PIRSF" id="PIRSF015417">
    <property type="entry name" value="T31B5_30_vWA"/>
    <property type="match status" value="1"/>
</dbReference>
<comment type="caution">
    <text evidence="4">The sequence shown here is derived from an EMBL/GenBank/DDBJ whole genome shotgun (WGS) entry which is preliminary data.</text>
</comment>
<evidence type="ECO:0000259" key="3">
    <source>
        <dbReference type="Pfam" id="PF25043"/>
    </source>
</evidence>
<dbReference type="Proteomes" id="UP001140206">
    <property type="component" value="Chromosome 3"/>
</dbReference>
<dbReference type="InterPro" id="IPR058580">
    <property type="entry name" value="DUF2828"/>
</dbReference>
<organism evidence="4 5">
    <name type="scientific">Rhynchospora pubera</name>
    <dbReference type="NCBI Taxonomy" id="906938"/>
    <lineage>
        <taxon>Eukaryota</taxon>
        <taxon>Viridiplantae</taxon>
        <taxon>Streptophyta</taxon>
        <taxon>Embryophyta</taxon>
        <taxon>Tracheophyta</taxon>
        <taxon>Spermatophyta</taxon>
        <taxon>Magnoliopsida</taxon>
        <taxon>Liliopsida</taxon>
        <taxon>Poales</taxon>
        <taxon>Cyperaceae</taxon>
        <taxon>Cyperoideae</taxon>
        <taxon>Rhynchosporeae</taxon>
        <taxon>Rhynchospora</taxon>
    </lineage>
</organism>
<dbReference type="InterPro" id="IPR036465">
    <property type="entry name" value="vWFA_dom_sf"/>
</dbReference>
<feature type="region of interest" description="Disordered" evidence="1">
    <location>
        <begin position="228"/>
        <end position="272"/>
    </location>
</feature>
<keyword evidence="5" id="KW-1185">Reference proteome</keyword>
<feature type="region of interest" description="Disordered" evidence="1">
    <location>
        <begin position="1"/>
        <end position="33"/>
    </location>
</feature>
<accession>A0AAV8ELW7</accession>
<evidence type="ECO:0000313" key="4">
    <source>
        <dbReference type="EMBL" id="KAJ4779147.1"/>
    </source>
</evidence>
<dbReference type="EMBL" id="JAMFTS010000003">
    <property type="protein sequence ID" value="KAJ4779147.1"/>
    <property type="molecule type" value="Genomic_DNA"/>
</dbReference>
<evidence type="ECO:0000256" key="1">
    <source>
        <dbReference type="SAM" id="MobiDB-lite"/>
    </source>
</evidence>
<evidence type="ECO:0000313" key="5">
    <source>
        <dbReference type="Proteomes" id="UP001140206"/>
    </source>
</evidence>
<gene>
    <name evidence="4" type="ORF">LUZ62_063404</name>
</gene>